<reference evidence="2 3" key="1">
    <citation type="submission" date="2016-04" db="EMBL/GenBank/DDBJ databases">
        <title>A degradative enzymes factory behind the ericoid mycorrhizal symbiosis.</title>
        <authorList>
            <consortium name="DOE Joint Genome Institute"/>
            <person name="Martino E."/>
            <person name="Morin E."/>
            <person name="Grelet G."/>
            <person name="Kuo A."/>
            <person name="Kohler A."/>
            <person name="Daghino S."/>
            <person name="Barry K."/>
            <person name="Choi C."/>
            <person name="Cichocki N."/>
            <person name="Clum A."/>
            <person name="Copeland A."/>
            <person name="Hainaut M."/>
            <person name="Haridas S."/>
            <person name="Labutti K."/>
            <person name="Lindquist E."/>
            <person name="Lipzen A."/>
            <person name="Khouja H.-R."/>
            <person name="Murat C."/>
            <person name="Ohm R."/>
            <person name="Olson A."/>
            <person name="Spatafora J."/>
            <person name="Veneault-Fourrey C."/>
            <person name="Henrissat B."/>
            <person name="Grigoriev I."/>
            <person name="Martin F."/>
            <person name="Perotto S."/>
        </authorList>
    </citation>
    <scope>NUCLEOTIDE SEQUENCE [LARGE SCALE GENOMIC DNA]</scope>
    <source>
        <strain evidence="2 3">F</strain>
    </source>
</reference>
<sequence length="165" mass="17821">MALNFTLALNHSPCFDTDLTAPPYIQTTPATQTSCMLPRIAPILVEAVFLVQSCCNTTDHAVWHYSNGTYILADPASGASPDEIGYYLNTDGCQYAYCNVTSEAAGSEFIDCVHQFSPDLPGGCIHGEDTDTSTTKSAAQRFGFNRMGFYFGFMFVLGLASIVAL</sequence>
<proteinExistence type="predicted"/>
<keyword evidence="3" id="KW-1185">Reference proteome</keyword>
<gene>
    <name evidence="2" type="ORF">L207DRAFT_589998</name>
</gene>
<dbReference type="AlphaFoldDB" id="A0A2J6R331"/>
<keyword evidence="1" id="KW-0812">Transmembrane</keyword>
<evidence type="ECO:0000256" key="1">
    <source>
        <dbReference type="SAM" id="Phobius"/>
    </source>
</evidence>
<dbReference type="Proteomes" id="UP000235786">
    <property type="component" value="Unassembled WGS sequence"/>
</dbReference>
<evidence type="ECO:0000313" key="3">
    <source>
        <dbReference type="Proteomes" id="UP000235786"/>
    </source>
</evidence>
<evidence type="ECO:0000313" key="2">
    <source>
        <dbReference type="EMBL" id="PMD32922.1"/>
    </source>
</evidence>
<name>A0A2J6R331_HYAVF</name>
<dbReference type="EMBL" id="KZ613957">
    <property type="protein sequence ID" value="PMD32922.1"/>
    <property type="molecule type" value="Genomic_DNA"/>
</dbReference>
<feature type="transmembrane region" description="Helical" evidence="1">
    <location>
        <begin position="147"/>
        <end position="164"/>
    </location>
</feature>
<organism evidence="2 3">
    <name type="scientific">Hyaloscypha variabilis (strain UAMH 11265 / GT02V1 / F)</name>
    <name type="common">Meliniomyces variabilis</name>
    <dbReference type="NCBI Taxonomy" id="1149755"/>
    <lineage>
        <taxon>Eukaryota</taxon>
        <taxon>Fungi</taxon>
        <taxon>Dikarya</taxon>
        <taxon>Ascomycota</taxon>
        <taxon>Pezizomycotina</taxon>
        <taxon>Leotiomycetes</taxon>
        <taxon>Helotiales</taxon>
        <taxon>Hyaloscyphaceae</taxon>
        <taxon>Hyaloscypha</taxon>
        <taxon>Hyaloscypha variabilis</taxon>
    </lineage>
</organism>
<keyword evidence="1" id="KW-1133">Transmembrane helix</keyword>
<keyword evidence="1" id="KW-0472">Membrane</keyword>
<accession>A0A2J6R331</accession>
<protein>
    <submittedName>
        <fullName evidence="2">Uncharacterized protein</fullName>
    </submittedName>
</protein>